<feature type="compositionally biased region" description="Acidic residues" evidence="1">
    <location>
        <begin position="443"/>
        <end position="454"/>
    </location>
</feature>
<dbReference type="GO" id="GO:0003676">
    <property type="term" value="F:nucleic acid binding"/>
    <property type="evidence" value="ECO:0007669"/>
    <property type="project" value="InterPro"/>
</dbReference>
<dbReference type="Gene3D" id="3.30.420.10">
    <property type="entry name" value="Ribonuclease H-like superfamily/Ribonuclease H"/>
    <property type="match status" value="1"/>
</dbReference>
<dbReference type="InterPro" id="IPR012337">
    <property type="entry name" value="RNaseH-like_sf"/>
</dbReference>
<feature type="region of interest" description="Disordered" evidence="1">
    <location>
        <begin position="438"/>
        <end position="463"/>
    </location>
</feature>
<dbReference type="PROSITE" id="PS50967">
    <property type="entry name" value="HRDC"/>
    <property type="match status" value="1"/>
</dbReference>
<dbReference type="RefSeq" id="WP_179614165.1">
    <property type="nucleotide sequence ID" value="NZ_CP059163.1"/>
</dbReference>
<dbReference type="CDD" id="cd06142">
    <property type="entry name" value="RNaseD_exo"/>
    <property type="match status" value="1"/>
</dbReference>
<evidence type="ECO:0000313" key="3">
    <source>
        <dbReference type="EMBL" id="NYD56233.1"/>
    </source>
</evidence>
<feature type="compositionally biased region" description="Low complexity" evidence="1">
    <location>
        <begin position="1"/>
        <end position="18"/>
    </location>
</feature>
<keyword evidence="3" id="KW-0378">Hydrolase</keyword>
<feature type="region of interest" description="Disordered" evidence="1">
    <location>
        <begin position="1"/>
        <end position="44"/>
    </location>
</feature>
<dbReference type="PANTHER" id="PTHR47649">
    <property type="entry name" value="RIBONUCLEASE D"/>
    <property type="match status" value="1"/>
</dbReference>
<dbReference type="InterPro" id="IPR036397">
    <property type="entry name" value="RNaseH_sf"/>
</dbReference>
<dbReference type="Pfam" id="PF18305">
    <property type="entry name" value="DNA_pol_A_exoN"/>
    <property type="match status" value="1"/>
</dbReference>
<accession>A0A7Y9EYC5</accession>
<dbReference type="GO" id="GO:0008408">
    <property type="term" value="F:3'-5' exonuclease activity"/>
    <property type="evidence" value="ECO:0007669"/>
    <property type="project" value="InterPro"/>
</dbReference>
<dbReference type="GO" id="GO:0006139">
    <property type="term" value="P:nucleobase-containing compound metabolic process"/>
    <property type="evidence" value="ECO:0007669"/>
    <property type="project" value="InterPro"/>
</dbReference>
<evidence type="ECO:0000313" key="4">
    <source>
        <dbReference type="Proteomes" id="UP000516957"/>
    </source>
</evidence>
<evidence type="ECO:0000259" key="2">
    <source>
        <dbReference type="PROSITE" id="PS50967"/>
    </source>
</evidence>
<dbReference type="Pfam" id="PF01612">
    <property type="entry name" value="DNA_pol_A_exo1"/>
    <property type="match status" value="1"/>
</dbReference>
<evidence type="ECO:0000256" key="1">
    <source>
        <dbReference type="SAM" id="MobiDB-lite"/>
    </source>
</evidence>
<dbReference type="InterPro" id="IPR051086">
    <property type="entry name" value="RNase_D-like"/>
</dbReference>
<sequence length="463" mass="50178">MAASPSSEVPEQPEQPEQPGQPEPETPETAETPEAPAPEPAPLLTLRDGLGEVVDTKTGLDELCEAIAAGSGPVAIDAERASGYRYSNRAYLIQLRREGSGTHLLDPIAFDGLAPLQEAIGDAEWILHAATQDLPCLRAEGLRPTELFDTELAGRLLGYPRVGLATLVETLIGRRMKKEHSAVDWSTRPLPRPWLEYAALDVEVLVELRDLIADELVATGKDEWARQEFEALRSFEAPVRVDAWRRTSGLHKVRGRRALGAVKAMWELRDEIAEQRDVTPGRIVPDSALTAAATAAVLPTDRTALMAVKGFHGRGADRYSSRFAAVLREVAELPESELPTRTPRTDGPPPPRAWADRDPVAARRLVIAREAMSGLAEEHGMPLENLLTPDHLRRVLWAPPATREPEALAAEVAEALESLGARPWQVGLVGPVIVDAVLRGDEEPPAEPEAEPDDTAGAGPQDG</sequence>
<name>A0A7Y9EYC5_9ACTN</name>
<protein>
    <submittedName>
        <fullName evidence="3">Ribonuclease D</fullName>
        <ecNumber evidence="3">3.1.13.5</ecNumber>
    </submittedName>
</protein>
<organism evidence="3 4">
    <name type="scientific">Nocardioides marinisabuli</name>
    <dbReference type="NCBI Taxonomy" id="419476"/>
    <lineage>
        <taxon>Bacteria</taxon>
        <taxon>Bacillati</taxon>
        <taxon>Actinomycetota</taxon>
        <taxon>Actinomycetes</taxon>
        <taxon>Propionibacteriales</taxon>
        <taxon>Nocardioidaceae</taxon>
        <taxon>Nocardioides</taxon>
    </lineage>
</organism>
<dbReference type="Gene3D" id="1.10.150.80">
    <property type="entry name" value="HRDC domain"/>
    <property type="match status" value="2"/>
</dbReference>
<dbReference type="SMART" id="SM00341">
    <property type="entry name" value="HRDC"/>
    <property type="match status" value="1"/>
</dbReference>
<dbReference type="PANTHER" id="PTHR47649:SF1">
    <property type="entry name" value="RIBONUCLEASE D"/>
    <property type="match status" value="1"/>
</dbReference>
<dbReference type="EC" id="3.1.13.5" evidence="3"/>
<feature type="domain" description="HRDC" evidence="2">
    <location>
        <begin position="255"/>
        <end position="337"/>
    </location>
</feature>
<proteinExistence type="predicted"/>
<dbReference type="InterPro" id="IPR010997">
    <property type="entry name" value="HRDC-like_sf"/>
</dbReference>
<dbReference type="GO" id="GO:0000166">
    <property type="term" value="F:nucleotide binding"/>
    <property type="evidence" value="ECO:0007669"/>
    <property type="project" value="InterPro"/>
</dbReference>
<dbReference type="InterPro" id="IPR044876">
    <property type="entry name" value="HRDC_dom_sf"/>
</dbReference>
<dbReference type="SUPFAM" id="SSF53098">
    <property type="entry name" value="Ribonuclease H-like"/>
    <property type="match status" value="1"/>
</dbReference>
<comment type="caution">
    <text evidence="3">The sequence shown here is derived from an EMBL/GenBank/DDBJ whole genome shotgun (WGS) entry which is preliminary data.</text>
</comment>
<reference evidence="3 4" key="1">
    <citation type="submission" date="2020-07" db="EMBL/GenBank/DDBJ databases">
        <title>Sequencing the genomes of 1000 actinobacteria strains.</title>
        <authorList>
            <person name="Klenk H.-P."/>
        </authorList>
    </citation>
    <scope>NUCLEOTIDE SEQUENCE [LARGE SCALE GENOMIC DNA]</scope>
    <source>
        <strain evidence="3 4">DSM 18965</strain>
    </source>
</reference>
<dbReference type="InterPro" id="IPR002562">
    <property type="entry name" value="3'-5'_exonuclease_dom"/>
</dbReference>
<gene>
    <name evidence="3" type="ORF">BKA08_000471</name>
</gene>
<dbReference type="GO" id="GO:0033890">
    <property type="term" value="F:ribonuclease D activity"/>
    <property type="evidence" value="ECO:0007669"/>
    <property type="project" value="UniProtKB-EC"/>
</dbReference>
<keyword evidence="4" id="KW-1185">Reference proteome</keyword>
<dbReference type="EMBL" id="JACCBE010000001">
    <property type="protein sequence ID" value="NYD56233.1"/>
    <property type="molecule type" value="Genomic_DNA"/>
</dbReference>
<dbReference type="InterPro" id="IPR002121">
    <property type="entry name" value="HRDC_dom"/>
</dbReference>
<feature type="region of interest" description="Disordered" evidence="1">
    <location>
        <begin position="334"/>
        <end position="356"/>
    </location>
</feature>
<dbReference type="InterPro" id="IPR041605">
    <property type="entry name" value="Exo_C"/>
</dbReference>
<dbReference type="AlphaFoldDB" id="A0A7Y9EYC5"/>
<dbReference type="Proteomes" id="UP000516957">
    <property type="component" value="Unassembled WGS sequence"/>
</dbReference>
<dbReference type="SMART" id="SM00474">
    <property type="entry name" value="35EXOc"/>
    <property type="match status" value="1"/>
</dbReference>
<dbReference type="Pfam" id="PF00570">
    <property type="entry name" value="HRDC"/>
    <property type="match status" value="1"/>
</dbReference>
<dbReference type="SUPFAM" id="SSF47819">
    <property type="entry name" value="HRDC-like"/>
    <property type="match status" value="1"/>
</dbReference>